<protein>
    <recommendedName>
        <fullName evidence="4">WG repeat-containing protein</fullName>
    </recommendedName>
</protein>
<dbReference type="PANTHER" id="PTHR37841">
    <property type="entry name" value="GLR2918 PROTEIN"/>
    <property type="match status" value="1"/>
</dbReference>
<proteinExistence type="predicted"/>
<dbReference type="InterPro" id="IPR032774">
    <property type="entry name" value="WG_beta_rep"/>
</dbReference>
<name>A0A2Z4FJ02_9DELT</name>
<dbReference type="PANTHER" id="PTHR37841:SF1">
    <property type="entry name" value="DUF3298 DOMAIN-CONTAINING PROTEIN"/>
    <property type="match status" value="1"/>
</dbReference>
<dbReference type="Proteomes" id="UP000249799">
    <property type="component" value="Chromosome"/>
</dbReference>
<sequence>MTQIILSQSRQPDGANGCRARPFARLRLNQRQRNRSSKLAPETHWTQYILHSRLAHTRYFVIYFPAATDLCMNRALRTIILPSLLLALIGCDAKQRTTQEPPTETPSAQAPEAEERPEKQETPPAVKEPLFPLQMGAKGAFIDAKGKVIFEGDYGDPREFNDGIAIIYVDGKPALLDRSGKVTIPEQKFFHIEDFSEGLARVQIAMGKEYGFIDKAGKLVIPTQLRIVGKNFSEGLVRASPRGKKENFINKKGEIVLELPYDRAENFSEGLAAVRQDDKWGFIDKTGELAIQPKFDRVHPFSEGHSAVQIGKKWGYIDKTGAFTIPAQFEDARSFSEKLALVKIKGKWGFIDPKGEFKIKPQYSYVTSFCEGLAAVGDEVADYWGAIDTSGNMVFKPKYWSPFCFKDGLAYVAINTNEQLGGYIDTSGKVVASGRF</sequence>
<organism evidence="2 3">
    <name type="scientific">Bradymonas sediminis</name>
    <dbReference type="NCBI Taxonomy" id="1548548"/>
    <lineage>
        <taxon>Bacteria</taxon>
        <taxon>Deltaproteobacteria</taxon>
        <taxon>Bradymonadales</taxon>
        <taxon>Bradymonadaceae</taxon>
        <taxon>Bradymonas</taxon>
    </lineage>
</organism>
<dbReference type="AlphaFoldDB" id="A0A2Z4FJ02"/>
<dbReference type="OrthoDB" id="5380961at2"/>
<gene>
    <name evidence="2" type="ORF">DN745_06510</name>
</gene>
<evidence type="ECO:0000256" key="1">
    <source>
        <dbReference type="SAM" id="MobiDB-lite"/>
    </source>
</evidence>
<accession>A0A2Z4FJ02</accession>
<evidence type="ECO:0008006" key="4">
    <source>
        <dbReference type="Google" id="ProtNLM"/>
    </source>
</evidence>
<dbReference type="KEGG" id="bsed:DN745_06510"/>
<keyword evidence="3" id="KW-1185">Reference proteome</keyword>
<evidence type="ECO:0000313" key="3">
    <source>
        <dbReference type="Proteomes" id="UP000249799"/>
    </source>
</evidence>
<feature type="region of interest" description="Disordered" evidence="1">
    <location>
        <begin position="95"/>
        <end position="129"/>
    </location>
</feature>
<dbReference type="Pfam" id="PF14903">
    <property type="entry name" value="WG_beta_rep"/>
    <property type="match status" value="6"/>
</dbReference>
<dbReference type="SUPFAM" id="SSF69360">
    <property type="entry name" value="Cell wall binding repeat"/>
    <property type="match status" value="1"/>
</dbReference>
<reference evidence="2 3" key="1">
    <citation type="submission" date="2018-06" db="EMBL/GenBank/DDBJ databases">
        <title>Lujinxingia sediminis gen. nov. sp. nov., a new facultative anaerobic member of the class Deltaproteobacteria, and proposal of Lujinxingaceae fam. nov.</title>
        <authorList>
            <person name="Guo L.-Y."/>
            <person name="Li C.-M."/>
            <person name="Wang S."/>
            <person name="Du Z.-J."/>
        </authorList>
    </citation>
    <scope>NUCLEOTIDE SEQUENCE [LARGE SCALE GENOMIC DNA]</scope>
    <source>
        <strain evidence="2 3">FA350</strain>
    </source>
</reference>
<dbReference type="EMBL" id="CP030032">
    <property type="protein sequence ID" value="AWV89007.1"/>
    <property type="molecule type" value="Genomic_DNA"/>
</dbReference>
<evidence type="ECO:0000313" key="2">
    <source>
        <dbReference type="EMBL" id="AWV89007.1"/>
    </source>
</evidence>